<dbReference type="AlphaFoldDB" id="A0A8H2PK22"/>
<sequence length="94" mass="10289">MFRKQLAENKPADDDPPPRPDLAGYDQVADGLLGIRRELAVLIRVTANKPTYPLPQGPVFPAERFAVQDDHAEADRLEASVAAGLQRGRELDIG</sequence>
<evidence type="ECO:0000313" key="3">
    <source>
        <dbReference type="EMBL" id="TLH55607.1"/>
    </source>
</evidence>
<name>A0A8H2PK22_MYCMU</name>
<dbReference type="EMBL" id="POTL01000001">
    <property type="protein sequence ID" value="TLH55607.1"/>
    <property type="molecule type" value="Genomic_DNA"/>
</dbReference>
<evidence type="ECO:0000256" key="1">
    <source>
        <dbReference type="SAM" id="MobiDB-lite"/>
    </source>
</evidence>
<reference evidence="3" key="1">
    <citation type="submission" date="2018-01" db="EMBL/GenBank/DDBJ databases">
        <title>Comparative genomics of Mycobacterium mucogenicum and Mycobacterium neoaurum clade members emphasizing tRNA and non-coding RNA.</title>
        <authorList>
            <person name="Behra P.R.K."/>
            <person name="Pettersson B.M.F."/>
            <person name="Das S."/>
            <person name="Dasgupta S."/>
            <person name="Kirsebom L.A."/>
        </authorList>
    </citation>
    <scope>NUCLEOTIDE SEQUENCE</scope>
    <source>
        <strain evidence="3">DSM 44124</strain>
    </source>
</reference>
<dbReference type="KEGG" id="mmuc:C1S78_027475"/>
<evidence type="ECO:0000313" key="4">
    <source>
        <dbReference type="Proteomes" id="UP000309231"/>
    </source>
</evidence>
<gene>
    <name evidence="2" type="ORF">C1S78_027475</name>
    <name evidence="3" type="ORF">C1S78_27425</name>
</gene>
<keyword evidence="4" id="KW-1185">Reference proteome</keyword>
<accession>A0A8H2PK22</accession>
<protein>
    <submittedName>
        <fullName evidence="3">Uncharacterized protein</fullName>
    </submittedName>
</protein>
<feature type="region of interest" description="Disordered" evidence="1">
    <location>
        <begin position="1"/>
        <end position="25"/>
    </location>
</feature>
<dbReference type="RefSeq" id="WP_053855133.1">
    <property type="nucleotide sequence ID" value="NZ_ANBS01000055.1"/>
</dbReference>
<feature type="compositionally biased region" description="Basic and acidic residues" evidence="1">
    <location>
        <begin position="1"/>
        <end position="18"/>
    </location>
</feature>
<dbReference type="EMBL" id="CP062008">
    <property type="protein sequence ID" value="QPG69084.1"/>
    <property type="molecule type" value="Genomic_DNA"/>
</dbReference>
<dbReference type="Proteomes" id="UP000309231">
    <property type="component" value="Chromosome"/>
</dbReference>
<organism evidence="3">
    <name type="scientific">Mycolicibacterium mucogenicum DSM 44124</name>
    <dbReference type="NCBI Taxonomy" id="1226753"/>
    <lineage>
        <taxon>Bacteria</taxon>
        <taxon>Bacillati</taxon>
        <taxon>Actinomycetota</taxon>
        <taxon>Actinomycetes</taxon>
        <taxon>Mycobacteriales</taxon>
        <taxon>Mycobacteriaceae</taxon>
        <taxon>Mycolicibacterium</taxon>
    </lineage>
</organism>
<proteinExistence type="predicted"/>
<reference evidence="2 4" key="2">
    <citation type="journal article" date="2019" name="BMC Evol. Biol.">
        <title>Comparative genomics of Mycobacterium mucogenicum and Mycobacterium neoaurum clade members emphasizing tRNA and non-coding RNA.</title>
        <authorList>
            <person name="Behra P.R.K."/>
            <person name="Pettersson B.M.F."/>
            <person name="Das S."/>
            <person name="Dasgupta S."/>
            <person name="Kirsebom L.A."/>
        </authorList>
    </citation>
    <scope>NUCLEOTIDE SEQUENCE [LARGE SCALE GENOMIC DNA]</scope>
    <source>
        <strain evidence="2 4">DSM 44124</strain>
    </source>
</reference>
<evidence type="ECO:0000313" key="2">
    <source>
        <dbReference type="EMBL" id="QPG69084.1"/>
    </source>
</evidence>
<reference evidence="2 4" key="3">
    <citation type="journal article" date="2019" name="Sci. Rep.">
        <title>Insight into the biology of Mycobacterium mucogenicum and Mycobacterium neoaurum clade members.</title>
        <authorList>
            <person name="Behra P.R.K."/>
            <person name="Pettersson B.M.F."/>
            <person name="Ramesh M."/>
            <person name="Dasgupta S."/>
            <person name="Kirsebom L.A."/>
        </authorList>
    </citation>
    <scope>NUCLEOTIDE SEQUENCE [LARGE SCALE GENOMIC DNA]</scope>
    <source>
        <strain evidence="2 4">DSM 44124</strain>
    </source>
</reference>
<dbReference type="GeneID" id="76728703"/>